<feature type="binding site" evidence="12">
    <location>
        <position position="61"/>
    </location>
    <ligand>
        <name>Ca(2+)</name>
        <dbReference type="ChEBI" id="CHEBI:29108"/>
    </ligand>
</feature>
<gene>
    <name evidence="9" type="primary">rnj</name>
    <name evidence="14" type="ordered locus">Sros_2169</name>
</gene>
<feature type="binding site" evidence="11">
    <location>
        <begin position="242"/>
        <end position="244"/>
    </location>
    <ligand>
        <name>substrate</name>
    </ligand>
</feature>
<dbReference type="AlphaFoldDB" id="D2AXY1"/>
<keyword evidence="9" id="KW-0698">rRNA processing</keyword>
<dbReference type="EC" id="3.1.-.-" evidence="9"/>
<keyword evidence="15" id="KW-1185">Reference proteome</keyword>
<keyword evidence="6 12" id="KW-0862">Zinc</keyword>
<dbReference type="Pfam" id="PF00753">
    <property type="entry name" value="Lactamase_B"/>
    <property type="match status" value="1"/>
</dbReference>
<keyword evidence="5 9" id="KW-0378">Hydrolase</keyword>
<dbReference type="Gene3D" id="3.60.15.10">
    <property type="entry name" value="Ribonuclease Z/Hydroxyacylglutathione hydrolase-like"/>
    <property type="match status" value="1"/>
</dbReference>
<feature type="binding site" evidence="12">
    <location>
        <position position="86"/>
    </location>
    <ligand>
        <name>Zn(2+)</name>
        <dbReference type="ChEBI" id="CHEBI:29105"/>
        <label>1</label>
        <note>catalytic</note>
    </ligand>
</feature>
<dbReference type="Pfam" id="PF17770">
    <property type="entry name" value="RNase_J_C"/>
    <property type="match status" value="1"/>
</dbReference>
<dbReference type="InterPro" id="IPR042173">
    <property type="entry name" value="RNase_J_2"/>
</dbReference>
<dbReference type="Proteomes" id="UP000002029">
    <property type="component" value="Chromosome"/>
</dbReference>
<evidence type="ECO:0000256" key="1">
    <source>
        <dbReference type="ARBA" id="ARBA00022490"/>
    </source>
</evidence>
<dbReference type="InterPro" id="IPR055132">
    <property type="entry name" value="RNase_J_b_CASP"/>
</dbReference>
<dbReference type="KEGG" id="sro:Sros_2169"/>
<dbReference type="EMBL" id="CP001814">
    <property type="protein sequence ID" value="ACZ85152.1"/>
    <property type="molecule type" value="Genomic_DNA"/>
</dbReference>
<evidence type="ECO:0000259" key="13">
    <source>
        <dbReference type="SMART" id="SM00849"/>
    </source>
</evidence>
<proteinExistence type="inferred from homology"/>
<dbReference type="HAMAP" id="MF_01491">
    <property type="entry name" value="RNase_J_bact"/>
    <property type="match status" value="1"/>
</dbReference>
<feature type="binding site" evidence="12">
    <location>
        <position position="399"/>
    </location>
    <ligand>
        <name>Zn(2+)</name>
        <dbReference type="ChEBI" id="CHEBI:29105"/>
        <label>1</label>
        <note>catalytic</note>
    </ligand>
</feature>
<feature type="binding site" evidence="12">
    <location>
        <position position="89"/>
    </location>
    <ligand>
        <name>Zn(2+)</name>
        <dbReference type="ChEBI" id="CHEBI:29105"/>
        <label>1</label>
        <note>catalytic</note>
    </ligand>
</feature>
<dbReference type="InterPro" id="IPR030854">
    <property type="entry name" value="RNase_J_bac"/>
</dbReference>
<feature type="binding site" evidence="12">
    <location>
        <position position="59"/>
    </location>
    <ligand>
        <name>Ca(2+)</name>
        <dbReference type="ChEBI" id="CHEBI:29108"/>
    </ligand>
</feature>
<dbReference type="GO" id="GO:0003723">
    <property type="term" value="F:RNA binding"/>
    <property type="evidence" value="ECO:0007669"/>
    <property type="project" value="UniProtKB-UniRule"/>
</dbReference>
<dbReference type="HOGENOM" id="CLU_008727_3_1_11"/>
<evidence type="ECO:0000256" key="9">
    <source>
        <dbReference type="HAMAP-Rule" id="MF_01491"/>
    </source>
</evidence>
<dbReference type="eggNOG" id="COG0595">
    <property type="taxonomic scope" value="Bacteria"/>
</dbReference>
<dbReference type="PANTHER" id="PTHR43694:SF1">
    <property type="entry name" value="RIBONUCLEASE J"/>
    <property type="match status" value="1"/>
</dbReference>
<dbReference type="OrthoDB" id="9770211at2"/>
<dbReference type="CDD" id="cd07714">
    <property type="entry name" value="RNaseJ_MBL-fold"/>
    <property type="match status" value="1"/>
</dbReference>
<feature type="binding site" evidence="12">
    <location>
        <position position="452"/>
    </location>
    <ligand>
        <name>Ca(2+)</name>
        <dbReference type="ChEBI" id="CHEBI:29108"/>
    </ligand>
</feature>
<feature type="binding site" evidence="9 11">
    <location>
        <begin position="373"/>
        <end position="377"/>
    </location>
    <ligand>
        <name>substrate</name>
    </ligand>
</feature>
<dbReference type="PROSITE" id="PS01292">
    <property type="entry name" value="UPF0036"/>
    <property type="match status" value="1"/>
</dbReference>
<keyword evidence="1 9" id="KW-0963">Cytoplasm</keyword>
<accession>D2AXY1</accession>
<keyword evidence="8 9" id="KW-0694">RNA-binding</keyword>
<keyword evidence="12" id="KW-0106">Calcium</keyword>
<dbReference type="GO" id="GO:0008270">
    <property type="term" value="F:zinc ion binding"/>
    <property type="evidence" value="ECO:0007669"/>
    <property type="project" value="InterPro"/>
</dbReference>
<dbReference type="NCBIfam" id="TIGR00649">
    <property type="entry name" value="MG423"/>
    <property type="match status" value="1"/>
</dbReference>
<dbReference type="InterPro" id="IPR004613">
    <property type="entry name" value="RNase_J"/>
</dbReference>
<dbReference type="Gene3D" id="3.10.20.580">
    <property type="match status" value="1"/>
</dbReference>
<evidence type="ECO:0000256" key="12">
    <source>
        <dbReference type="PIRSR" id="PIRSR004803-3"/>
    </source>
</evidence>
<evidence type="ECO:0000256" key="10">
    <source>
        <dbReference type="PIRSR" id="PIRSR004803-1"/>
    </source>
</evidence>
<dbReference type="Pfam" id="PF22505">
    <property type="entry name" value="RNase_J_b_CASP"/>
    <property type="match status" value="1"/>
</dbReference>
<feature type="binding site" evidence="12">
    <location>
        <position position="151"/>
    </location>
    <ligand>
        <name>Zn(2+)</name>
        <dbReference type="ChEBI" id="CHEBI:29105"/>
        <label>1</label>
        <note>catalytic</note>
    </ligand>
</feature>
<keyword evidence="7 9" id="KW-0269">Exonuclease</keyword>
<evidence type="ECO:0000256" key="4">
    <source>
        <dbReference type="ARBA" id="ARBA00022759"/>
    </source>
</evidence>
<comment type="subunit">
    <text evidence="9">Homodimer, may be a subunit of the RNA degradosome.</text>
</comment>
<comment type="subcellular location">
    <subcellularLocation>
        <location evidence="9">Cytoplasm</location>
    </subcellularLocation>
</comment>
<evidence type="ECO:0000256" key="2">
    <source>
        <dbReference type="ARBA" id="ARBA00022722"/>
    </source>
</evidence>
<evidence type="ECO:0000256" key="11">
    <source>
        <dbReference type="PIRSR" id="PIRSR004803-2"/>
    </source>
</evidence>
<evidence type="ECO:0000256" key="6">
    <source>
        <dbReference type="ARBA" id="ARBA00022833"/>
    </source>
</evidence>
<dbReference type="SMART" id="SM00849">
    <property type="entry name" value="Lactamase_B"/>
    <property type="match status" value="1"/>
</dbReference>
<feature type="binding site" evidence="12">
    <location>
        <position position="88"/>
    </location>
    <ligand>
        <name>Zn(2+)</name>
        <dbReference type="ChEBI" id="CHEBI:29105"/>
        <label>1</label>
        <note>catalytic</note>
    </ligand>
</feature>
<protein>
    <recommendedName>
        <fullName evidence="9">Ribonuclease J</fullName>
        <shortName evidence="9">RNase J</shortName>
        <ecNumber evidence="9">3.1.-.-</ecNumber>
    </recommendedName>
</protein>
<keyword evidence="2 9" id="KW-0540">Nuclease</keyword>
<feature type="active site" description="Proton donor" evidence="10">
    <location>
        <position position="205"/>
    </location>
</feature>
<dbReference type="GO" id="GO:0006364">
    <property type="term" value="P:rRNA processing"/>
    <property type="evidence" value="ECO:0007669"/>
    <property type="project" value="UniProtKB-UniRule"/>
</dbReference>
<dbReference type="InterPro" id="IPR036866">
    <property type="entry name" value="RibonucZ/Hydroxyglut_hydro"/>
</dbReference>
<evidence type="ECO:0000313" key="15">
    <source>
        <dbReference type="Proteomes" id="UP000002029"/>
    </source>
</evidence>
<dbReference type="Pfam" id="PF07521">
    <property type="entry name" value="RMMBL"/>
    <property type="match status" value="1"/>
</dbReference>
<dbReference type="PIRSF" id="PIRSF004803">
    <property type="entry name" value="RnjA"/>
    <property type="match status" value="1"/>
</dbReference>
<dbReference type="InterPro" id="IPR001587">
    <property type="entry name" value="RNase_J_CS"/>
</dbReference>
<comment type="cofactor">
    <cofactor evidence="12">
        <name>Zn(2+)</name>
        <dbReference type="ChEBI" id="CHEBI:29105"/>
    </cofactor>
    <text evidence="12">Binds 2 Zn(2+) ions per subunit. It is not clear if Zn(2+) or Mg(2+) is physiologically important.</text>
</comment>
<feature type="binding site" evidence="12">
    <location>
        <position position="173"/>
    </location>
    <ligand>
        <name>Zn(2+)</name>
        <dbReference type="ChEBI" id="CHEBI:29105"/>
        <label>1</label>
        <note>catalytic</note>
    </ligand>
</feature>
<dbReference type="GO" id="GO:0005737">
    <property type="term" value="C:cytoplasm"/>
    <property type="evidence" value="ECO:0007669"/>
    <property type="project" value="UniProtKB-SubCell"/>
</dbReference>
<keyword evidence="3 12" id="KW-0479">Metal-binding</keyword>
<comment type="similarity">
    <text evidence="9">Belongs to the metallo-beta-lactamase superfamily. RNA-metabolizing metallo-beta-lactamase-like family. Bacterial RNase J subfamily.</text>
</comment>
<feature type="active site" description="Proton acceptor" evidence="10">
    <location>
        <position position="377"/>
    </location>
</feature>
<evidence type="ECO:0000256" key="8">
    <source>
        <dbReference type="ARBA" id="ARBA00022884"/>
    </source>
</evidence>
<organism evidence="14 15">
    <name type="scientific">Streptosporangium roseum (strain ATCC 12428 / DSM 43021 / JCM 3005 / KCTC 9067 / NCIMB 10171 / NRRL 2505 / NI 9100)</name>
    <dbReference type="NCBI Taxonomy" id="479432"/>
    <lineage>
        <taxon>Bacteria</taxon>
        <taxon>Bacillati</taxon>
        <taxon>Actinomycetota</taxon>
        <taxon>Actinomycetes</taxon>
        <taxon>Streptosporangiales</taxon>
        <taxon>Streptosporangiaceae</taxon>
        <taxon>Streptosporangium</taxon>
    </lineage>
</organism>
<dbReference type="Gene3D" id="3.40.50.10710">
    <property type="entry name" value="Metallo-hydrolase/oxidoreductase"/>
    <property type="match status" value="1"/>
</dbReference>
<feature type="domain" description="Metallo-beta-lactamase" evidence="13">
    <location>
        <begin position="31"/>
        <end position="225"/>
    </location>
</feature>
<comment type="cofactor">
    <cofactor evidence="12">
        <name>Ca(2+)</name>
        <dbReference type="ChEBI" id="CHEBI:29108"/>
    </cofactor>
    <text evidence="12">Binds 1 Ca(2+) cation per subunit. Seen in 1 crystal structure, it is not clear if it is physiologically important.</text>
</comment>
<comment type="function">
    <text evidence="9">An RNase that has 5'-3' exonuclease and possibly endonuclease activity. Involved in maturation of rRNA and in some organisms also mRNA maturation and/or decay.</text>
</comment>
<evidence type="ECO:0000256" key="5">
    <source>
        <dbReference type="ARBA" id="ARBA00022801"/>
    </source>
</evidence>
<dbReference type="GO" id="GO:0004534">
    <property type="term" value="F:5'-3' RNA exonuclease activity"/>
    <property type="evidence" value="ECO:0007669"/>
    <property type="project" value="UniProtKB-UniRule"/>
</dbReference>
<reference evidence="14 15" key="1">
    <citation type="journal article" date="2010" name="Stand. Genomic Sci.">
        <title>Complete genome sequence of Streptosporangium roseum type strain (NI 9100).</title>
        <authorList>
            <person name="Nolan M."/>
            <person name="Sikorski J."/>
            <person name="Jando M."/>
            <person name="Lucas S."/>
            <person name="Lapidus A."/>
            <person name="Glavina Del Rio T."/>
            <person name="Chen F."/>
            <person name="Tice H."/>
            <person name="Pitluck S."/>
            <person name="Cheng J.F."/>
            <person name="Chertkov O."/>
            <person name="Sims D."/>
            <person name="Meincke L."/>
            <person name="Brettin T."/>
            <person name="Han C."/>
            <person name="Detter J.C."/>
            <person name="Bruce D."/>
            <person name="Goodwin L."/>
            <person name="Land M."/>
            <person name="Hauser L."/>
            <person name="Chang Y.J."/>
            <person name="Jeffries C.D."/>
            <person name="Ivanova N."/>
            <person name="Mavromatis K."/>
            <person name="Mikhailova N."/>
            <person name="Chen A."/>
            <person name="Palaniappan K."/>
            <person name="Chain P."/>
            <person name="Rohde M."/>
            <person name="Goker M."/>
            <person name="Bristow J."/>
            <person name="Eisen J.A."/>
            <person name="Markowitz V."/>
            <person name="Hugenholtz P."/>
            <person name="Kyrpides N.C."/>
            <person name="Klenk H.P."/>
        </authorList>
    </citation>
    <scope>NUCLEOTIDE SEQUENCE [LARGE SCALE GENOMIC DNA]</scope>
    <source>
        <strain evidence="15">ATCC 12428 / DSM 43021 / JCM 3005 / NI 9100</strain>
    </source>
</reference>
<keyword evidence="4 9" id="KW-0255">Endonuclease</keyword>
<dbReference type="STRING" id="479432.Sros_2169"/>
<name>D2AXY1_STRRD</name>
<sequence length="561" mass="61041">MSHPHPELGPPPPLPEGALRIVALGGLGEIGRNMAVFEYEGRLLIIDCGVLFPEPDQPGIDLILPDFEYIRDRLDDVEAVVLTHGHEDHIGAVPYLLRERRDIPVVGSKLTLALIEAKLTEHRIQPSKLEVVEGERHQFGPFECEFFAVNHSIPDALAVAVRTPAGIVLHTGDFRMDQLPSDGRLTDLGGFARLGAEGVDLLMSDSTNAEVPGFVTSEREIAPVIDEVVRTAQKRVIVASFASHVHRVQQVMDAAHKHGRKVALVGRSMVRNMGIARDLGYLKVPPGLIVDSKEIETWPPEDVVLICTGSQGEPMAALSRMANRDHPIRVAEGDTVLLASSLVPGNETSVNKVINGLARWGARVVHKGNAKVHVSGHAAAGELLYLLNVTRPSNFMPVHGEWRHMRAHAKIAVLSGVPDDHIVIAEDGVVVDLLDGRAKIVGAIPAGYVYVDGTSVGDVTDYALKDRRILGEEGFISVVLVVDTANGKLAGGPEIHARGSGIDPDRLEEVIPQIEKAVEEHTADGVMDVQQIRRVVRRTVGRWVSDTYRRRPMIIPVVIEV</sequence>
<evidence type="ECO:0000256" key="7">
    <source>
        <dbReference type="ARBA" id="ARBA00022839"/>
    </source>
</evidence>
<evidence type="ECO:0000256" key="3">
    <source>
        <dbReference type="ARBA" id="ARBA00022723"/>
    </source>
</evidence>
<dbReference type="InterPro" id="IPR011108">
    <property type="entry name" value="RMMBL"/>
</dbReference>
<dbReference type="InterPro" id="IPR041636">
    <property type="entry name" value="RNase_J_C"/>
</dbReference>
<dbReference type="RefSeq" id="WP_012888897.1">
    <property type="nucleotide sequence ID" value="NC_013595.1"/>
</dbReference>
<evidence type="ECO:0000313" key="14">
    <source>
        <dbReference type="EMBL" id="ACZ85152.1"/>
    </source>
</evidence>
<dbReference type="PANTHER" id="PTHR43694">
    <property type="entry name" value="RIBONUCLEASE J"/>
    <property type="match status" value="1"/>
</dbReference>
<dbReference type="SUPFAM" id="SSF56281">
    <property type="entry name" value="Metallo-hydrolase/oxidoreductase"/>
    <property type="match status" value="1"/>
</dbReference>
<dbReference type="GO" id="GO:0004521">
    <property type="term" value="F:RNA endonuclease activity"/>
    <property type="evidence" value="ECO:0007669"/>
    <property type="project" value="UniProtKB-UniRule"/>
</dbReference>
<dbReference type="InterPro" id="IPR001279">
    <property type="entry name" value="Metallo-B-lactamas"/>
</dbReference>
<feature type="binding site" evidence="12">
    <location>
        <position position="84"/>
    </location>
    <ligand>
        <name>Zn(2+)</name>
        <dbReference type="ChEBI" id="CHEBI:29105"/>
        <label>1</label>
        <note>catalytic</note>
    </ligand>
</feature>